<dbReference type="InterPro" id="IPR050796">
    <property type="entry name" value="SCF_F-box_component"/>
</dbReference>
<feature type="region of interest" description="Disordered" evidence="1">
    <location>
        <begin position="47"/>
        <end position="66"/>
    </location>
</feature>
<evidence type="ECO:0000259" key="2">
    <source>
        <dbReference type="Pfam" id="PF07734"/>
    </source>
</evidence>
<dbReference type="EnsemblPlants" id="AET4Gv20061900.1">
    <property type="protein sequence ID" value="AET4Gv20061900.1"/>
    <property type="gene ID" value="AET4Gv20061900"/>
</dbReference>
<feature type="compositionally biased region" description="Pro residues" evidence="1">
    <location>
        <begin position="1"/>
        <end position="10"/>
    </location>
</feature>
<reference evidence="4" key="2">
    <citation type="journal article" date="2017" name="Nat. Plants">
        <title>The Aegilops tauschii genome reveals multiple impacts of transposons.</title>
        <authorList>
            <person name="Zhao G."/>
            <person name="Zou C."/>
            <person name="Li K."/>
            <person name="Wang K."/>
            <person name="Li T."/>
            <person name="Gao L."/>
            <person name="Zhang X."/>
            <person name="Wang H."/>
            <person name="Yang Z."/>
            <person name="Liu X."/>
            <person name="Jiang W."/>
            <person name="Mao L."/>
            <person name="Kong X."/>
            <person name="Jiao Y."/>
            <person name="Jia J."/>
        </authorList>
    </citation>
    <scope>NUCLEOTIDE SEQUENCE [LARGE SCALE GENOMIC DNA]</scope>
    <source>
        <strain evidence="4">cv. AL8/78</strain>
    </source>
</reference>
<evidence type="ECO:0000256" key="1">
    <source>
        <dbReference type="SAM" id="MobiDB-lite"/>
    </source>
</evidence>
<dbReference type="NCBIfam" id="TIGR01640">
    <property type="entry name" value="F_box_assoc_1"/>
    <property type="match status" value="1"/>
</dbReference>
<organism evidence="3 4">
    <name type="scientific">Aegilops tauschii subsp. strangulata</name>
    <name type="common">Goatgrass</name>
    <dbReference type="NCBI Taxonomy" id="200361"/>
    <lineage>
        <taxon>Eukaryota</taxon>
        <taxon>Viridiplantae</taxon>
        <taxon>Streptophyta</taxon>
        <taxon>Embryophyta</taxon>
        <taxon>Tracheophyta</taxon>
        <taxon>Spermatophyta</taxon>
        <taxon>Magnoliopsida</taxon>
        <taxon>Liliopsida</taxon>
        <taxon>Poales</taxon>
        <taxon>Poaceae</taxon>
        <taxon>BOP clade</taxon>
        <taxon>Pooideae</taxon>
        <taxon>Triticodae</taxon>
        <taxon>Triticeae</taxon>
        <taxon>Triticinae</taxon>
        <taxon>Aegilops</taxon>
    </lineage>
</organism>
<keyword evidence="4" id="KW-1185">Reference proteome</keyword>
<dbReference type="PANTHER" id="PTHR31672:SF2">
    <property type="entry name" value="F-BOX DOMAIN-CONTAINING PROTEIN"/>
    <property type="match status" value="1"/>
</dbReference>
<feature type="compositionally biased region" description="Low complexity" evidence="1">
    <location>
        <begin position="47"/>
        <end position="62"/>
    </location>
</feature>
<dbReference type="InterPro" id="IPR006527">
    <property type="entry name" value="F-box-assoc_dom_typ1"/>
</dbReference>
<proteinExistence type="predicted"/>
<sequence length="467" mass="51813">ALHLSAPPPLRHCLPSERPPSPPLLSSTSPPGAAPFSATRASATAAAPISATRAPSPAAAPSQHLLPMDPPMEVAPHFPFEDLPFNFQLLILGSLGTRDAARFRCVSKLYNWRLNSSYFMEPLADAVHVVAGAEVAEALLLYRAPGEGQHERVINISVALAMTGNEHIPEDFLPTHVCNGFVLFHKLKPRWDTIMVLNPISGEIQSFPEPDPTSIQTRRVVAMGYAAATKQYKVFRFHFCGNSGRVNAITLSAGEKWRDLPDRINNCYGMSMPPPPQIAGELYMFAKRREADEAPRLLLILDVETEAPKICSLPDLATKDVAVGLFDLRGQPCLTVHEVGIKVNFMVLRREDLTWHPRYTFSVPVDAAVQPGHFAWLDCKGLHYMYGNNMYTYDISVVEDSLTPSYIREWGAQCQLPLPPANYRVSMFGGYCPNWLSPHTLDVSAHDRHQYVLDLLHAIRHNPDTLS</sequence>
<evidence type="ECO:0000313" key="3">
    <source>
        <dbReference type="EnsemblPlants" id="AET4Gv20061900.1"/>
    </source>
</evidence>
<dbReference type="Proteomes" id="UP000015105">
    <property type="component" value="Chromosome 4D"/>
</dbReference>
<reference evidence="3" key="4">
    <citation type="submission" date="2019-03" db="UniProtKB">
        <authorList>
            <consortium name="EnsemblPlants"/>
        </authorList>
    </citation>
    <scope>IDENTIFICATION</scope>
</reference>
<dbReference type="InterPro" id="IPR036047">
    <property type="entry name" value="F-box-like_dom_sf"/>
</dbReference>
<name>A0A453H4E2_AEGTS</name>
<feature type="compositionally biased region" description="Low complexity" evidence="1">
    <location>
        <begin position="24"/>
        <end position="41"/>
    </location>
</feature>
<feature type="domain" description="F-box associated beta-propeller type 1" evidence="2">
    <location>
        <begin position="176"/>
        <end position="318"/>
    </location>
</feature>
<dbReference type="PANTHER" id="PTHR31672">
    <property type="entry name" value="BNACNNG10540D PROTEIN"/>
    <property type="match status" value="1"/>
</dbReference>
<reference evidence="3" key="3">
    <citation type="journal article" date="2017" name="Nature">
        <title>Genome sequence of the progenitor of the wheat D genome Aegilops tauschii.</title>
        <authorList>
            <person name="Luo M.C."/>
            <person name="Gu Y.Q."/>
            <person name="Puiu D."/>
            <person name="Wang H."/>
            <person name="Twardziok S.O."/>
            <person name="Deal K.R."/>
            <person name="Huo N."/>
            <person name="Zhu T."/>
            <person name="Wang L."/>
            <person name="Wang Y."/>
            <person name="McGuire P.E."/>
            <person name="Liu S."/>
            <person name="Long H."/>
            <person name="Ramasamy R.K."/>
            <person name="Rodriguez J.C."/>
            <person name="Van S.L."/>
            <person name="Yuan L."/>
            <person name="Wang Z."/>
            <person name="Xia Z."/>
            <person name="Xiao L."/>
            <person name="Anderson O.D."/>
            <person name="Ouyang S."/>
            <person name="Liang Y."/>
            <person name="Zimin A.V."/>
            <person name="Pertea G."/>
            <person name="Qi P."/>
            <person name="Bennetzen J.L."/>
            <person name="Dai X."/>
            <person name="Dawson M.W."/>
            <person name="Muller H.G."/>
            <person name="Kugler K."/>
            <person name="Rivarola-Duarte L."/>
            <person name="Spannagl M."/>
            <person name="Mayer K.F.X."/>
            <person name="Lu F.H."/>
            <person name="Bevan M.W."/>
            <person name="Leroy P."/>
            <person name="Li P."/>
            <person name="You F.M."/>
            <person name="Sun Q."/>
            <person name="Liu Z."/>
            <person name="Lyons E."/>
            <person name="Wicker T."/>
            <person name="Salzberg S.L."/>
            <person name="Devos K.M."/>
            <person name="Dvorak J."/>
        </authorList>
    </citation>
    <scope>NUCLEOTIDE SEQUENCE [LARGE SCALE GENOMIC DNA]</scope>
    <source>
        <strain evidence="3">cv. AL8/78</strain>
    </source>
</reference>
<reference evidence="4" key="1">
    <citation type="journal article" date="2014" name="Science">
        <title>Ancient hybridizations among the ancestral genomes of bread wheat.</title>
        <authorList>
            <consortium name="International Wheat Genome Sequencing Consortium,"/>
            <person name="Marcussen T."/>
            <person name="Sandve S.R."/>
            <person name="Heier L."/>
            <person name="Spannagl M."/>
            <person name="Pfeifer M."/>
            <person name="Jakobsen K.S."/>
            <person name="Wulff B.B."/>
            <person name="Steuernagel B."/>
            <person name="Mayer K.F."/>
            <person name="Olsen O.A."/>
        </authorList>
    </citation>
    <scope>NUCLEOTIDE SEQUENCE [LARGE SCALE GENOMIC DNA]</scope>
    <source>
        <strain evidence="4">cv. AL8/78</strain>
    </source>
</reference>
<protein>
    <recommendedName>
        <fullName evidence="2">F-box associated beta-propeller type 1 domain-containing protein</fullName>
    </recommendedName>
</protein>
<dbReference type="Gramene" id="AET4Gv20061900.1">
    <property type="protein sequence ID" value="AET4Gv20061900.1"/>
    <property type="gene ID" value="AET4Gv20061900"/>
</dbReference>
<reference evidence="3" key="5">
    <citation type="journal article" date="2021" name="G3 (Bethesda)">
        <title>Aegilops tauschii genome assembly Aet v5.0 features greater sequence contiguity and improved annotation.</title>
        <authorList>
            <person name="Wang L."/>
            <person name="Zhu T."/>
            <person name="Rodriguez J.C."/>
            <person name="Deal K.R."/>
            <person name="Dubcovsky J."/>
            <person name="McGuire P.E."/>
            <person name="Lux T."/>
            <person name="Spannagl M."/>
            <person name="Mayer K.F.X."/>
            <person name="Baldrich P."/>
            <person name="Meyers B.C."/>
            <person name="Huo N."/>
            <person name="Gu Y.Q."/>
            <person name="Zhou H."/>
            <person name="Devos K.M."/>
            <person name="Bennetzen J.L."/>
            <person name="Unver T."/>
            <person name="Budak H."/>
            <person name="Gulick P.J."/>
            <person name="Galiba G."/>
            <person name="Kalapos B."/>
            <person name="Nelson D.R."/>
            <person name="Li P."/>
            <person name="You F.M."/>
            <person name="Luo M.C."/>
            <person name="Dvorak J."/>
        </authorList>
    </citation>
    <scope>NUCLEOTIDE SEQUENCE [LARGE SCALE GENOMIC DNA]</scope>
    <source>
        <strain evidence="3">cv. AL8/78</strain>
    </source>
</reference>
<feature type="region of interest" description="Disordered" evidence="1">
    <location>
        <begin position="1"/>
        <end position="41"/>
    </location>
</feature>
<evidence type="ECO:0000313" key="4">
    <source>
        <dbReference type="Proteomes" id="UP000015105"/>
    </source>
</evidence>
<dbReference type="SUPFAM" id="SSF81383">
    <property type="entry name" value="F-box domain"/>
    <property type="match status" value="1"/>
</dbReference>
<dbReference type="Pfam" id="PF07734">
    <property type="entry name" value="FBA_1"/>
    <property type="match status" value="1"/>
</dbReference>
<accession>A0A453H4E2</accession>
<dbReference type="AlphaFoldDB" id="A0A453H4E2"/>
<dbReference type="InterPro" id="IPR017451">
    <property type="entry name" value="F-box-assoc_interact_dom"/>
</dbReference>